<evidence type="ECO:0000256" key="1">
    <source>
        <dbReference type="ARBA" id="ARBA00022679"/>
    </source>
</evidence>
<dbReference type="GO" id="GO:0016747">
    <property type="term" value="F:acyltransferase activity, transferring groups other than amino-acyl groups"/>
    <property type="evidence" value="ECO:0007669"/>
    <property type="project" value="InterPro"/>
</dbReference>
<dbReference type="PANTHER" id="PTHR43792">
    <property type="entry name" value="GNAT FAMILY, PUTATIVE (AFU_ORTHOLOGUE AFUA_3G00765)-RELATED-RELATED"/>
    <property type="match status" value="1"/>
</dbReference>
<dbReference type="SUPFAM" id="SSF55729">
    <property type="entry name" value="Acyl-CoA N-acyltransferases (Nat)"/>
    <property type="match status" value="1"/>
</dbReference>
<dbReference type="PROSITE" id="PS51186">
    <property type="entry name" value="GNAT"/>
    <property type="match status" value="1"/>
</dbReference>
<comment type="similarity">
    <text evidence="3">Belongs to the acetyltransferase family. RimJ subfamily.</text>
</comment>
<dbReference type="Pfam" id="PF13302">
    <property type="entry name" value="Acetyltransf_3"/>
    <property type="match status" value="1"/>
</dbReference>
<proteinExistence type="inferred from homology"/>
<dbReference type="InterPro" id="IPR051531">
    <property type="entry name" value="N-acetyltransferase"/>
</dbReference>
<organism evidence="5 6">
    <name type="scientific">Robertkochia marina</name>
    <dbReference type="NCBI Taxonomy" id="1227945"/>
    <lineage>
        <taxon>Bacteria</taxon>
        <taxon>Pseudomonadati</taxon>
        <taxon>Bacteroidota</taxon>
        <taxon>Flavobacteriia</taxon>
        <taxon>Flavobacteriales</taxon>
        <taxon>Flavobacteriaceae</taxon>
        <taxon>Robertkochia</taxon>
    </lineage>
</organism>
<evidence type="ECO:0000259" key="4">
    <source>
        <dbReference type="PROSITE" id="PS51186"/>
    </source>
</evidence>
<gene>
    <name evidence="5" type="ORF">E7Z59_09015</name>
</gene>
<dbReference type="InterPro" id="IPR016181">
    <property type="entry name" value="Acyl_CoA_acyltransferase"/>
</dbReference>
<keyword evidence="6" id="KW-1185">Reference proteome</keyword>
<evidence type="ECO:0000256" key="3">
    <source>
        <dbReference type="ARBA" id="ARBA00038502"/>
    </source>
</evidence>
<dbReference type="PANTHER" id="PTHR43792:SF8">
    <property type="entry name" value="[RIBOSOMAL PROTEIN US5]-ALANINE N-ACETYLTRANSFERASE"/>
    <property type="match status" value="1"/>
</dbReference>
<keyword evidence="2" id="KW-0012">Acyltransferase</keyword>
<dbReference type="OrthoDB" id="9811523at2"/>
<keyword evidence="1 5" id="KW-0808">Transferase</keyword>
<evidence type="ECO:0000256" key="2">
    <source>
        <dbReference type="ARBA" id="ARBA00023315"/>
    </source>
</evidence>
<dbReference type="Gene3D" id="3.40.630.30">
    <property type="match status" value="1"/>
</dbReference>
<protein>
    <submittedName>
        <fullName evidence="5">N-acetyltransferase</fullName>
    </submittedName>
</protein>
<name>A0A4S3M040_9FLAO</name>
<dbReference type="InterPro" id="IPR000182">
    <property type="entry name" value="GNAT_dom"/>
</dbReference>
<accession>A0A4S3M040</accession>
<dbReference type="AlphaFoldDB" id="A0A4S3M040"/>
<evidence type="ECO:0000313" key="6">
    <source>
        <dbReference type="Proteomes" id="UP000305939"/>
    </source>
</evidence>
<evidence type="ECO:0000313" key="5">
    <source>
        <dbReference type="EMBL" id="THD67780.1"/>
    </source>
</evidence>
<comment type="caution">
    <text evidence="5">The sequence shown here is derived from an EMBL/GenBank/DDBJ whole genome shotgun (WGS) entry which is preliminary data.</text>
</comment>
<sequence length="173" mass="20233">MNIKRRPYNLSDVSRLAEYANNWNISKYLSDQFPFPYTEKDAEEFINRTLEYDPLHSFAIVVNDELVGGIGIHPKDDIHRKNAELGYWVAEPFWGKGIMSRMIREMVEYGFKTFDIERIYAATFGDNLASQAVLLKNGFKKEAHFTRTLYKGNALHDEIIFGIRREWIMDGEL</sequence>
<dbReference type="EMBL" id="SSMC01000002">
    <property type="protein sequence ID" value="THD67780.1"/>
    <property type="molecule type" value="Genomic_DNA"/>
</dbReference>
<feature type="domain" description="N-acetyltransferase" evidence="4">
    <location>
        <begin position="11"/>
        <end position="166"/>
    </location>
</feature>
<reference evidence="5 6" key="1">
    <citation type="submission" date="2019-04" db="EMBL/GenBank/DDBJ databases">
        <title>Draft genome sequence of Robertkochia marina CC-AMO-30D.</title>
        <authorList>
            <person name="Hameed A."/>
            <person name="Lin S.-Y."/>
            <person name="Shahina M."/>
            <person name="Lai W.-A."/>
            <person name="Young C.-C."/>
        </authorList>
    </citation>
    <scope>NUCLEOTIDE SEQUENCE [LARGE SCALE GENOMIC DNA]</scope>
    <source>
        <strain evidence="5 6">CC-AMO-30D</strain>
    </source>
</reference>
<dbReference type="RefSeq" id="WP_136335985.1">
    <property type="nucleotide sequence ID" value="NZ_QXMP01000014.1"/>
</dbReference>
<dbReference type="Proteomes" id="UP000305939">
    <property type="component" value="Unassembled WGS sequence"/>
</dbReference>